<dbReference type="InterPro" id="IPR000722">
    <property type="entry name" value="RNA_pol_asu"/>
</dbReference>
<gene>
    <name evidence="8" type="ORF">METZ01_LOCUS488113</name>
</gene>
<dbReference type="InterPro" id="IPR007066">
    <property type="entry name" value="RNA_pol_Rpb1_3"/>
</dbReference>
<organism evidence="8">
    <name type="scientific">marine metagenome</name>
    <dbReference type="NCBI Taxonomy" id="408172"/>
    <lineage>
        <taxon>unclassified sequences</taxon>
        <taxon>metagenomes</taxon>
        <taxon>ecological metagenomes</taxon>
    </lineage>
</organism>
<feature type="domain" description="RNA polymerase N-terminal" evidence="7">
    <location>
        <begin position="1"/>
        <end position="212"/>
    </location>
</feature>
<keyword evidence="4" id="KW-0548">Nucleotidyltransferase</keyword>
<dbReference type="SUPFAM" id="SSF64484">
    <property type="entry name" value="beta and beta-prime subunits of DNA dependent RNA-polymerase"/>
    <property type="match status" value="1"/>
</dbReference>
<reference evidence="8" key="1">
    <citation type="submission" date="2018-05" db="EMBL/GenBank/DDBJ databases">
        <authorList>
            <person name="Lanie J.A."/>
            <person name="Ng W.-L."/>
            <person name="Kazmierczak K.M."/>
            <person name="Andrzejewski T.M."/>
            <person name="Davidsen T.M."/>
            <person name="Wayne K.J."/>
            <person name="Tettelin H."/>
            <person name="Glass J.I."/>
            <person name="Rusch D."/>
            <person name="Podicherti R."/>
            <person name="Tsui H.-C.T."/>
            <person name="Winkler M.E."/>
        </authorList>
    </citation>
    <scope>NUCLEOTIDE SEQUENCE</scope>
</reference>
<keyword evidence="2" id="KW-0240">DNA-directed RNA polymerase</keyword>
<dbReference type="GO" id="GO:0006351">
    <property type="term" value="P:DNA-templated transcription"/>
    <property type="evidence" value="ECO:0007669"/>
    <property type="project" value="InterPro"/>
</dbReference>
<proteinExistence type="predicted"/>
<dbReference type="Gene3D" id="1.10.274.100">
    <property type="entry name" value="RNA polymerase Rpb1, domain 3"/>
    <property type="match status" value="1"/>
</dbReference>
<dbReference type="PANTHER" id="PTHR19376:SF54">
    <property type="entry name" value="DNA-DIRECTED RNA POLYMERASE SUBUNIT BETA"/>
    <property type="match status" value="1"/>
</dbReference>
<evidence type="ECO:0000256" key="3">
    <source>
        <dbReference type="ARBA" id="ARBA00022679"/>
    </source>
</evidence>
<keyword evidence="5" id="KW-0804">Transcription</keyword>
<keyword evidence="3" id="KW-0808">Transferase</keyword>
<evidence type="ECO:0000256" key="2">
    <source>
        <dbReference type="ARBA" id="ARBA00022478"/>
    </source>
</evidence>
<evidence type="ECO:0000256" key="4">
    <source>
        <dbReference type="ARBA" id="ARBA00022695"/>
    </source>
</evidence>
<dbReference type="GO" id="GO:0000428">
    <property type="term" value="C:DNA-directed RNA polymerase complex"/>
    <property type="evidence" value="ECO:0007669"/>
    <property type="project" value="UniProtKB-KW"/>
</dbReference>
<feature type="non-terminal residue" evidence="8">
    <location>
        <position position="1"/>
    </location>
</feature>
<dbReference type="GO" id="GO:0003899">
    <property type="term" value="F:DNA-directed RNA polymerase activity"/>
    <property type="evidence" value="ECO:0007669"/>
    <property type="project" value="UniProtKB-EC"/>
</dbReference>
<dbReference type="Gene3D" id="2.40.40.20">
    <property type="match status" value="1"/>
</dbReference>
<evidence type="ECO:0000256" key="1">
    <source>
        <dbReference type="ARBA" id="ARBA00012418"/>
    </source>
</evidence>
<feature type="non-terminal residue" evidence="8">
    <location>
        <position position="239"/>
    </location>
</feature>
<dbReference type="GO" id="GO:0003677">
    <property type="term" value="F:DNA binding"/>
    <property type="evidence" value="ECO:0007669"/>
    <property type="project" value="InterPro"/>
</dbReference>
<dbReference type="AlphaFoldDB" id="A0A383CT80"/>
<dbReference type="SMART" id="SM00663">
    <property type="entry name" value="RPOLA_N"/>
    <property type="match status" value="1"/>
</dbReference>
<accession>A0A383CT80</accession>
<dbReference type="EMBL" id="UINC01211384">
    <property type="protein sequence ID" value="SVE35259.1"/>
    <property type="molecule type" value="Genomic_DNA"/>
</dbReference>
<dbReference type="PANTHER" id="PTHR19376">
    <property type="entry name" value="DNA-DIRECTED RNA POLYMERASE"/>
    <property type="match status" value="1"/>
</dbReference>
<evidence type="ECO:0000313" key="8">
    <source>
        <dbReference type="EMBL" id="SVE35259.1"/>
    </source>
</evidence>
<comment type="catalytic activity">
    <reaction evidence="6">
        <text>RNA(n) + a ribonucleoside 5'-triphosphate = RNA(n+1) + diphosphate</text>
        <dbReference type="Rhea" id="RHEA:21248"/>
        <dbReference type="Rhea" id="RHEA-COMP:14527"/>
        <dbReference type="Rhea" id="RHEA-COMP:17342"/>
        <dbReference type="ChEBI" id="CHEBI:33019"/>
        <dbReference type="ChEBI" id="CHEBI:61557"/>
        <dbReference type="ChEBI" id="CHEBI:140395"/>
        <dbReference type="EC" id="2.7.7.6"/>
    </reaction>
</comment>
<protein>
    <recommendedName>
        <fullName evidence="1">DNA-directed RNA polymerase</fullName>
        <ecNumber evidence="1">2.7.7.6</ecNumber>
    </recommendedName>
</protein>
<evidence type="ECO:0000259" key="7">
    <source>
        <dbReference type="SMART" id="SM00663"/>
    </source>
</evidence>
<name>A0A383CT80_9ZZZZ</name>
<dbReference type="Pfam" id="PF04983">
    <property type="entry name" value="RNA_pol_Rpb1_3"/>
    <property type="match status" value="1"/>
</dbReference>
<sequence length="239" mass="26611">VDALFDNSRRKTAIRSGTRRPLKSISDMIRGKTGRFRQNLLGKRVDYSGRSVIVVGPELNLHECGLPKDMALELFKPHMINELIARGYAQTPRSAKLLIEEKDPIVYKVLEYVVQDHPVLLNRAPTLHRLGVQAFQPVLVDGKALRIHPLVCAAFNADFDGDQMAVHVPLSLAAQMEARMLMLSSHNILHPANGKPLALPSQDMVLGTYHLTRKRTGAKGEGKYFGSFEEVLLANENKS</sequence>
<dbReference type="InterPro" id="IPR006592">
    <property type="entry name" value="RNA_pol_N"/>
</dbReference>
<dbReference type="Gene3D" id="1.10.40.90">
    <property type="match status" value="1"/>
</dbReference>
<dbReference type="EC" id="2.7.7.6" evidence="1"/>
<evidence type="ECO:0000256" key="5">
    <source>
        <dbReference type="ARBA" id="ARBA00023163"/>
    </source>
</evidence>
<evidence type="ECO:0000256" key="6">
    <source>
        <dbReference type="ARBA" id="ARBA00048552"/>
    </source>
</evidence>
<dbReference type="InterPro" id="IPR042102">
    <property type="entry name" value="RNA_pol_Rpb1_3_sf"/>
</dbReference>
<dbReference type="Pfam" id="PF00623">
    <property type="entry name" value="RNA_pol_Rpb1_2"/>
    <property type="match status" value="2"/>
</dbReference>
<dbReference type="InterPro" id="IPR045867">
    <property type="entry name" value="DNA-dir_RpoC_beta_prime"/>
</dbReference>